<reference evidence="1 2" key="1">
    <citation type="submission" date="2018-09" db="EMBL/GenBank/DDBJ databases">
        <title>The draft genome of Acinetobacter spp. strains.</title>
        <authorList>
            <person name="Qin J."/>
            <person name="Feng Y."/>
            <person name="Zong Z."/>
        </authorList>
    </citation>
    <scope>NUCLEOTIDE SEQUENCE [LARGE SCALE GENOMIC DNA]</scope>
    <source>
        <strain evidence="1 2">WCHAc060012</strain>
    </source>
</reference>
<comment type="caution">
    <text evidence="1">The sequence shown here is derived from an EMBL/GenBank/DDBJ whole genome shotgun (WGS) entry which is preliminary data.</text>
</comment>
<protein>
    <submittedName>
        <fullName evidence="1">Uncharacterized protein</fullName>
    </submittedName>
</protein>
<evidence type="ECO:0000313" key="1">
    <source>
        <dbReference type="EMBL" id="RKG29192.1"/>
    </source>
</evidence>
<dbReference type="EMBL" id="RAXV01000053">
    <property type="protein sequence ID" value="RKG29192.1"/>
    <property type="molecule type" value="Genomic_DNA"/>
</dbReference>
<gene>
    <name evidence="1" type="ORF">D7V32_16090</name>
</gene>
<evidence type="ECO:0000313" key="2">
    <source>
        <dbReference type="Proteomes" id="UP000282388"/>
    </source>
</evidence>
<keyword evidence="2" id="KW-1185">Reference proteome</keyword>
<proteinExistence type="predicted"/>
<dbReference type="Proteomes" id="UP000282388">
    <property type="component" value="Unassembled WGS sequence"/>
</dbReference>
<name>A0A3A8E1Y5_9GAMM</name>
<organism evidence="1 2">
    <name type="scientific">Acinetobacter tianfuensis</name>
    <dbReference type="NCBI Taxonomy" id="2419603"/>
    <lineage>
        <taxon>Bacteria</taxon>
        <taxon>Pseudomonadati</taxon>
        <taxon>Pseudomonadota</taxon>
        <taxon>Gammaproteobacteria</taxon>
        <taxon>Moraxellales</taxon>
        <taxon>Moraxellaceae</taxon>
        <taxon>Acinetobacter</taxon>
    </lineage>
</organism>
<accession>A0A3A8E1Y5</accession>
<dbReference type="AlphaFoldDB" id="A0A3A8E1Y5"/>
<sequence>MTAFLLKAETECYQGFQDKFIFNMRCFLLTELLGLHAAALNFRPQNSIWKMPKDYLIINCGNSCKTVCKTINKMIFPSIGIASRLKSNS</sequence>